<evidence type="ECO:0000256" key="1">
    <source>
        <dbReference type="ARBA" id="ARBA00004609"/>
    </source>
</evidence>
<keyword evidence="6" id="KW-0472">Membrane</keyword>
<feature type="region of interest" description="Disordered" evidence="8">
    <location>
        <begin position="183"/>
        <end position="254"/>
    </location>
</feature>
<dbReference type="GO" id="GO:0098552">
    <property type="term" value="C:side of membrane"/>
    <property type="evidence" value="ECO:0007669"/>
    <property type="project" value="UniProtKB-KW"/>
</dbReference>
<proteinExistence type="inferred from homology"/>
<dbReference type="PANTHER" id="PTHR32382">
    <property type="entry name" value="FASCICLIN-LIKE ARABINOGALACTAN PROTEIN"/>
    <property type="match status" value="1"/>
</dbReference>
<sequence>MGASKNSTSPIFLFFLLLVSSAATSAFNVTNVLEKDSRFSTFNDLLLKANLVGDINREGVVTVLAIPNDNIGDLAGKPTDVIKTILKTHVVLDYYDILKLRTLNKPTIMTNLFQKSGVATYGQGFLNVTKNGTVDQTIFASSVKGAPHDVHLLGTVAAIPPKLSVLSVSHNIMTPGIEAITFAPPPPAKAPAPAHKAAAPSPDNREPDAPSPSDDAPSPSDDATPPSEAPTADAPKPESPVADAADADAPKGASFKHLASSSLGLVLVLASFLAAY</sequence>
<comment type="caution">
    <text evidence="11">The sequence shown here is derived from an EMBL/GenBank/DDBJ whole genome shotgun (WGS) entry which is preliminary data.</text>
</comment>
<feature type="compositionally biased region" description="Low complexity" evidence="8">
    <location>
        <begin position="211"/>
        <end position="230"/>
    </location>
</feature>
<evidence type="ECO:0000256" key="6">
    <source>
        <dbReference type="ARBA" id="ARBA00023136"/>
    </source>
</evidence>
<dbReference type="SUPFAM" id="SSF82153">
    <property type="entry name" value="FAS1 domain"/>
    <property type="match status" value="1"/>
</dbReference>
<dbReference type="PROSITE" id="PS50213">
    <property type="entry name" value="FAS1"/>
    <property type="match status" value="1"/>
</dbReference>
<keyword evidence="3" id="KW-1003">Cell membrane</keyword>
<evidence type="ECO:0000256" key="7">
    <source>
        <dbReference type="ARBA" id="ARBA00023288"/>
    </source>
</evidence>
<dbReference type="InterPro" id="IPR000782">
    <property type="entry name" value="FAS1_domain"/>
</dbReference>
<feature type="signal peptide" evidence="9">
    <location>
        <begin position="1"/>
        <end position="26"/>
    </location>
</feature>
<accession>A0ABD2XW98</accession>
<dbReference type="Gene3D" id="2.30.180.10">
    <property type="entry name" value="FAS1 domain"/>
    <property type="match status" value="1"/>
</dbReference>
<dbReference type="PANTHER" id="PTHR32382:SF6">
    <property type="entry name" value="FASCICLIN-LIKE ARABINOGALACTAN PROTEIN 14"/>
    <property type="match status" value="1"/>
</dbReference>
<feature type="chain" id="PRO_5044772912" description="FAS1 domain-containing protein" evidence="9">
    <location>
        <begin position="27"/>
        <end position="276"/>
    </location>
</feature>
<keyword evidence="5 9" id="KW-0732">Signal</keyword>
<dbReference type="EMBL" id="JBJUIK010000017">
    <property type="protein sequence ID" value="KAL3498255.1"/>
    <property type="molecule type" value="Genomic_DNA"/>
</dbReference>
<evidence type="ECO:0000259" key="10">
    <source>
        <dbReference type="PROSITE" id="PS50213"/>
    </source>
</evidence>
<dbReference type="InterPro" id="IPR033254">
    <property type="entry name" value="Plant_FLA"/>
</dbReference>
<dbReference type="GO" id="GO:0005886">
    <property type="term" value="C:plasma membrane"/>
    <property type="evidence" value="ECO:0007669"/>
    <property type="project" value="UniProtKB-SubCell"/>
</dbReference>
<keyword evidence="4" id="KW-0336">GPI-anchor</keyword>
<evidence type="ECO:0000256" key="2">
    <source>
        <dbReference type="ARBA" id="ARBA00007843"/>
    </source>
</evidence>
<evidence type="ECO:0000313" key="12">
    <source>
        <dbReference type="Proteomes" id="UP001630127"/>
    </source>
</evidence>
<name>A0ABD2XW98_9GENT</name>
<dbReference type="InterPro" id="IPR036378">
    <property type="entry name" value="FAS1_dom_sf"/>
</dbReference>
<comment type="subcellular location">
    <subcellularLocation>
        <location evidence="1">Cell membrane</location>
        <topology evidence="1">Lipid-anchor</topology>
        <topology evidence="1">GPI-anchor</topology>
    </subcellularLocation>
</comment>
<protein>
    <recommendedName>
        <fullName evidence="10">FAS1 domain-containing protein</fullName>
    </recommendedName>
</protein>
<evidence type="ECO:0000256" key="8">
    <source>
        <dbReference type="SAM" id="MobiDB-lite"/>
    </source>
</evidence>
<dbReference type="Proteomes" id="UP001630127">
    <property type="component" value="Unassembled WGS sequence"/>
</dbReference>
<evidence type="ECO:0000256" key="3">
    <source>
        <dbReference type="ARBA" id="ARBA00022475"/>
    </source>
</evidence>
<evidence type="ECO:0000256" key="9">
    <source>
        <dbReference type="SAM" id="SignalP"/>
    </source>
</evidence>
<organism evidence="11 12">
    <name type="scientific">Cinchona calisaya</name>
    <dbReference type="NCBI Taxonomy" id="153742"/>
    <lineage>
        <taxon>Eukaryota</taxon>
        <taxon>Viridiplantae</taxon>
        <taxon>Streptophyta</taxon>
        <taxon>Embryophyta</taxon>
        <taxon>Tracheophyta</taxon>
        <taxon>Spermatophyta</taxon>
        <taxon>Magnoliopsida</taxon>
        <taxon>eudicotyledons</taxon>
        <taxon>Gunneridae</taxon>
        <taxon>Pentapetalae</taxon>
        <taxon>asterids</taxon>
        <taxon>lamiids</taxon>
        <taxon>Gentianales</taxon>
        <taxon>Rubiaceae</taxon>
        <taxon>Cinchonoideae</taxon>
        <taxon>Cinchoneae</taxon>
        <taxon>Cinchona</taxon>
    </lineage>
</organism>
<dbReference type="AlphaFoldDB" id="A0ABD2XW98"/>
<evidence type="ECO:0000313" key="11">
    <source>
        <dbReference type="EMBL" id="KAL3498255.1"/>
    </source>
</evidence>
<evidence type="ECO:0000256" key="4">
    <source>
        <dbReference type="ARBA" id="ARBA00022622"/>
    </source>
</evidence>
<reference evidence="11 12" key="1">
    <citation type="submission" date="2024-11" db="EMBL/GenBank/DDBJ databases">
        <title>A near-complete genome assembly of Cinchona calisaya.</title>
        <authorList>
            <person name="Lian D.C."/>
            <person name="Zhao X.W."/>
            <person name="Wei L."/>
        </authorList>
    </citation>
    <scope>NUCLEOTIDE SEQUENCE [LARGE SCALE GENOMIC DNA]</scope>
    <source>
        <tissue evidence="11">Nenye</tissue>
    </source>
</reference>
<feature type="compositionally biased region" description="Low complexity" evidence="8">
    <location>
        <begin position="191"/>
        <end position="202"/>
    </location>
</feature>
<keyword evidence="4" id="KW-0325">Glycoprotein</keyword>
<gene>
    <name evidence="11" type="ORF">ACH5RR_040987</name>
</gene>
<keyword evidence="12" id="KW-1185">Reference proteome</keyword>
<comment type="similarity">
    <text evidence="2">Belongs to the fasciclin-like AGP family.</text>
</comment>
<evidence type="ECO:0000256" key="5">
    <source>
        <dbReference type="ARBA" id="ARBA00022729"/>
    </source>
</evidence>
<feature type="domain" description="FAS1" evidence="10">
    <location>
        <begin position="26"/>
        <end position="157"/>
    </location>
</feature>
<keyword evidence="7" id="KW-0449">Lipoprotein</keyword>